<sequence length="157" mass="16441">MAKLAAFQAEVDTRSGSIGKLPGPEKRWRSPTRPTSSTPSKRSKPAVAGHPSSSPKLLPPSSDVPSGKGKEVVPAIRLPPPLTASRDQEAQPFVPAPRAKSCSVQVSDSGLKDRDVAIGLIQSVILEKDKALAGDITASEAGSILQSMAYQVHLISL</sequence>
<dbReference type="EMBL" id="JAUJYN010000005">
    <property type="protein sequence ID" value="KAK1270982.1"/>
    <property type="molecule type" value="Genomic_DNA"/>
</dbReference>
<organism evidence="2 3">
    <name type="scientific">Acorus gramineus</name>
    <name type="common">Dwarf sweet flag</name>
    <dbReference type="NCBI Taxonomy" id="55184"/>
    <lineage>
        <taxon>Eukaryota</taxon>
        <taxon>Viridiplantae</taxon>
        <taxon>Streptophyta</taxon>
        <taxon>Embryophyta</taxon>
        <taxon>Tracheophyta</taxon>
        <taxon>Spermatophyta</taxon>
        <taxon>Magnoliopsida</taxon>
        <taxon>Liliopsida</taxon>
        <taxon>Acoraceae</taxon>
        <taxon>Acorus</taxon>
    </lineage>
</organism>
<gene>
    <name evidence="2" type="ORF">QJS04_geneDACA012697</name>
</gene>
<evidence type="ECO:0000313" key="2">
    <source>
        <dbReference type="EMBL" id="KAK1270982.1"/>
    </source>
</evidence>
<protein>
    <submittedName>
        <fullName evidence="2">Uncharacterized protein</fullName>
    </submittedName>
</protein>
<name>A0AAV9B4P6_ACOGR</name>
<reference evidence="2" key="1">
    <citation type="journal article" date="2023" name="Nat. Commun.">
        <title>Diploid and tetraploid genomes of Acorus and the evolution of monocots.</title>
        <authorList>
            <person name="Ma L."/>
            <person name="Liu K.W."/>
            <person name="Li Z."/>
            <person name="Hsiao Y.Y."/>
            <person name="Qi Y."/>
            <person name="Fu T."/>
            <person name="Tang G.D."/>
            <person name="Zhang D."/>
            <person name="Sun W.H."/>
            <person name="Liu D.K."/>
            <person name="Li Y."/>
            <person name="Chen G.Z."/>
            <person name="Liu X.D."/>
            <person name="Liao X.Y."/>
            <person name="Jiang Y.T."/>
            <person name="Yu X."/>
            <person name="Hao Y."/>
            <person name="Huang J."/>
            <person name="Zhao X.W."/>
            <person name="Ke S."/>
            <person name="Chen Y.Y."/>
            <person name="Wu W.L."/>
            <person name="Hsu J.L."/>
            <person name="Lin Y.F."/>
            <person name="Huang M.D."/>
            <person name="Li C.Y."/>
            <person name="Huang L."/>
            <person name="Wang Z.W."/>
            <person name="Zhao X."/>
            <person name="Zhong W.Y."/>
            <person name="Peng D.H."/>
            <person name="Ahmad S."/>
            <person name="Lan S."/>
            <person name="Zhang J.S."/>
            <person name="Tsai W.C."/>
            <person name="Van de Peer Y."/>
            <person name="Liu Z.J."/>
        </authorList>
    </citation>
    <scope>NUCLEOTIDE SEQUENCE</scope>
    <source>
        <strain evidence="2">SCP</strain>
    </source>
</reference>
<proteinExistence type="predicted"/>
<keyword evidence="3" id="KW-1185">Reference proteome</keyword>
<comment type="caution">
    <text evidence="2">The sequence shown here is derived from an EMBL/GenBank/DDBJ whole genome shotgun (WGS) entry which is preliminary data.</text>
</comment>
<accession>A0AAV9B4P6</accession>
<reference evidence="2" key="2">
    <citation type="submission" date="2023-06" db="EMBL/GenBank/DDBJ databases">
        <authorList>
            <person name="Ma L."/>
            <person name="Liu K.-W."/>
            <person name="Li Z."/>
            <person name="Hsiao Y.-Y."/>
            <person name="Qi Y."/>
            <person name="Fu T."/>
            <person name="Tang G."/>
            <person name="Zhang D."/>
            <person name="Sun W.-H."/>
            <person name="Liu D.-K."/>
            <person name="Li Y."/>
            <person name="Chen G.-Z."/>
            <person name="Liu X.-D."/>
            <person name="Liao X.-Y."/>
            <person name="Jiang Y.-T."/>
            <person name="Yu X."/>
            <person name="Hao Y."/>
            <person name="Huang J."/>
            <person name="Zhao X.-W."/>
            <person name="Ke S."/>
            <person name="Chen Y.-Y."/>
            <person name="Wu W.-L."/>
            <person name="Hsu J.-L."/>
            <person name="Lin Y.-F."/>
            <person name="Huang M.-D."/>
            <person name="Li C.-Y."/>
            <person name="Huang L."/>
            <person name="Wang Z.-W."/>
            <person name="Zhao X."/>
            <person name="Zhong W.-Y."/>
            <person name="Peng D.-H."/>
            <person name="Ahmad S."/>
            <person name="Lan S."/>
            <person name="Zhang J.-S."/>
            <person name="Tsai W.-C."/>
            <person name="Van De Peer Y."/>
            <person name="Liu Z.-J."/>
        </authorList>
    </citation>
    <scope>NUCLEOTIDE SEQUENCE</scope>
    <source>
        <strain evidence="2">SCP</strain>
        <tissue evidence="2">Leaves</tissue>
    </source>
</reference>
<evidence type="ECO:0000256" key="1">
    <source>
        <dbReference type="SAM" id="MobiDB-lite"/>
    </source>
</evidence>
<feature type="region of interest" description="Disordered" evidence="1">
    <location>
        <begin position="1"/>
        <end position="99"/>
    </location>
</feature>
<feature type="compositionally biased region" description="Low complexity" evidence="1">
    <location>
        <begin position="51"/>
        <end position="66"/>
    </location>
</feature>
<evidence type="ECO:0000313" key="3">
    <source>
        <dbReference type="Proteomes" id="UP001179952"/>
    </source>
</evidence>
<dbReference type="AlphaFoldDB" id="A0AAV9B4P6"/>
<feature type="compositionally biased region" description="Low complexity" evidence="1">
    <location>
        <begin position="31"/>
        <end position="40"/>
    </location>
</feature>
<dbReference type="Proteomes" id="UP001179952">
    <property type="component" value="Unassembled WGS sequence"/>
</dbReference>